<dbReference type="AlphaFoldDB" id="A0A382V7T0"/>
<comment type="subcellular location">
    <subcellularLocation>
        <location evidence="1">Cell membrane</location>
    </subcellularLocation>
</comment>
<feature type="non-terminal residue" evidence="6">
    <location>
        <position position="203"/>
    </location>
</feature>
<keyword evidence="3 5" id="KW-0472">Membrane</keyword>
<reference evidence="6" key="1">
    <citation type="submission" date="2018-05" db="EMBL/GenBank/DDBJ databases">
        <authorList>
            <person name="Lanie J.A."/>
            <person name="Ng W.-L."/>
            <person name="Kazmierczak K.M."/>
            <person name="Andrzejewski T.M."/>
            <person name="Davidsen T.M."/>
            <person name="Wayne K.J."/>
            <person name="Tettelin H."/>
            <person name="Glass J.I."/>
            <person name="Rusch D."/>
            <person name="Podicherti R."/>
            <person name="Tsui H.-C.T."/>
            <person name="Winkler M.E."/>
        </authorList>
    </citation>
    <scope>NUCLEOTIDE SEQUENCE</scope>
</reference>
<evidence type="ECO:0000256" key="5">
    <source>
        <dbReference type="SAM" id="Phobius"/>
    </source>
</evidence>
<dbReference type="InterPro" id="IPR027304">
    <property type="entry name" value="Trigger_fact/SurA_dom_sf"/>
</dbReference>
<proteinExistence type="predicted"/>
<dbReference type="GO" id="GO:0005886">
    <property type="term" value="C:plasma membrane"/>
    <property type="evidence" value="ECO:0007669"/>
    <property type="project" value="UniProtKB-SubCell"/>
</dbReference>
<evidence type="ECO:0000256" key="2">
    <source>
        <dbReference type="ARBA" id="ARBA00022475"/>
    </source>
</evidence>
<evidence type="ECO:0000313" key="6">
    <source>
        <dbReference type="EMBL" id="SVD42549.1"/>
    </source>
</evidence>
<dbReference type="PANTHER" id="PTHR47529">
    <property type="entry name" value="PEPTIDYL-PROLYL CIS-TRANS ISOMERASE D"/>
    <property type="match status" value="1"/>
</dbReference>
<dbReference type="Pfam" id="PF13624">
    <property type="entry name" value="SurA_N_3"/>
    <property type="match status" value="1"/>
</dbReference>
<keyword evidence="5" id="KW-0812">Transmembrane</keyword>
<dbReference type="PANTHER" id="PTHR47529:SF1">
    <property type="entry name" value="PERIPLASMIC CHAPERONE PPID"/>
    <property type="match status" value="1"/>
</dbReference>
<name>A0A382V7T0_9ZZZZ</name>
<accession>A0A382V7T0</accession>
<evidence type="ECO:0000256" key="1">
    <source>
        <dbReference type="ARBA" id="ARBA00004236"/>
    </source>
</evidence>
<keyword evidence="5" id="KW-1133">Transmembrane helix</keyword>
<organism evidence="6">
    <name type="scientific">marine metagenome</name>
    <dbReference type="NCBI Taxonomy" id="408172"/>
    <lineage>
        <taxon>unclassified sequences</taxon>
        <taxon>metagenomes</taxon>
        <taxon>ecological metagenomes</taxon>
    </lineage>
</organism>
<evidence type="ECO:0000256" key="3">
    <source>
        <dbReference type="ARBA" id="ARBA00023136"/>
    </source>
</evidence>
<dbReference type="InterPro" id="IPR052029">
    <property type="entry name" value="PpiD_chaperone"/>
</dbReference>
<keyword evidence="4" id="KW-0143">Chaperone</keyword>
<sequence length="203" mass="22893">MLITIRERASGVIGWTVAGVIILVFAVWGIGSYFEGVSKIIVATADDVEIDQEMYQQALTESRRRMVQMMGRNVDTELFASTVFKRQVIEDLLSNTLQKEYLLSTGYRVSDAQLATIIQNTPVFQSDGVFDRERYEILIQNAGMSVLGYEQQQRRQGAVDQLMNGFAQSAFVAPSSVDSAWKLLGQRRKATYTTLELDQFLDQ</sequence>
<dbReference type="SUPFAM" id="SSF109998">
    <property type="entry name" value="Triger factor/SurA peptide-binding domain-like"/>
    <property type="match status" value="1"/>
</dbReference>
<gene>
    <name evidence="6" type="ORF">METZ01_LOCUS395403</name>
</gene>
<dbReference type="EMBL" id="UINC01149840">
    <property type="protein sequence ID" value="SVD42549.1"/>
    <property type="molecule type" value="Genomic_DNA"/>
</dbReference>
<feature type="transmembrane region" description="Helical" evidence="5">
    <location>
        <begin position="12"/>
        <end position="34"/>
    </location>
</feature>
<protein>
    <recommendedName>
        <fullName evidence="7">Peptidylprolyl isomerase</fullName>
    </recommendedName>
</protein>
<dbReference type="Gene3D" id="1.10.4030.10">
    <property type="entry name" value="Porin chaperone SurA, peptide-binding domain"/>
    <property type="match status" value="1"/>
</dbReference>
<evidence type="ECO:0008006" key="7">
    <source>
        <dbReference type="Google" id="ProtNLM"/>
    </source>
</evidence>
<evidence type="ECO:0000256" key="4">
    <source>
        <dbReference type="ARBA" id="ARBA00023186"/>
    </source>
</evidence>
<keyword evidence="2" id="KW-1003">Cell membrane</keyword>